<evidence type="ECO:0000313" key="9">
    <source>
        <dbReference type="EMBL" id="SHF03850.1"/>
    </source>
</evidence>
<dbReference type="PANTHER" id="PTHR22726">
    <property type="entry name" value="METALLOENDOPEPTIDASE OMA1"/>
    <property type="match status" value="1"/>
</dbReference>
<evidence type="ECO:0000256" key="1">
    <source>
        <dbReference type="ARBA" id="ARBA00022670"/>
    </source>
</evidence>
<dbReference type="CDD" id="cd07324">
    <property type="entry name" value="M48C_Oma1-like"/>
    <property type="match status" value="1"/>
</dbReference>
<keyword evidence="3 6" id="KW-0378">Hydrolase</keyword>
<accession>A0A1M4YDL7</accession>
<dbReference type="STRING" id="1121884.SAMN02745131_01686"/>
<evidence type="ECO:0000256" key="6">
    <source>
        <dbReference type="RuleBase" id="RU003983"/>
    </source>
</evidence>
<keyword evidence="1 6" id="KW-0645">Protease</keyword>
<evidence type="ECO:0000256" key="7">
    <source>
        <dbReference type="SAM" id="SignalP"/>
    </source>
</evidence>
<evidence type="ECO:0000313" key="10">
    <source>
        <dbReference type="Proteomes" id="UP000184048"/>
    </source>
</evidence>
<dbReference type="GO" id="GO:0051603">
    <property type="term" value="P:proteolysis involved in protein catabolic process"/>
    <property type="evidence" value="ECO:0007669"/>
    <property type="project" value="TreeGrafter"/>
</dbReference>
<proteinExistence type="inferred from homology"/>
<dbReference type="Proteomes" id="UP000184048">
    <property type="component" value="Unassembled WGS sequence"/>
</dbReference>
<evidence type="ECO:0000256" key="4">
    <source>
        <dbReference type="ARBA" id="ARBA00022833"/>
    </source>
</evidence>
<dbReference type="Gene3D" id="3.30.2010.10">
    <property type="entry name" value="Metalloproteases ('zincins'), catalytic domain"/>
    <property type="match status" value="1"/>
</dbReference>
<evidence type="ECO:0000259" key="8">
    <source>
        <dbReference type="Pfam" id="PF01435"/>
    </source>
</evidence>
<reference evidence="9 10" key="1">
    <citation type="submission" date="2016-11" db="EMBL/GenBank/DDBJ databases">
        <authorList>
            <person name="Jaros S."/>
            <person name="Januszkiewicz K."/>
            <person name="Wedrychowicz H."/>
        </authorList>
    </citation>
    <scope>NUCLEOTIDE SEQUENCE [LARGE SCALE GENOMIC DNA]</scope>
    <source>
        <strain evidence="9 10">DSM 18119</strain>
    </source>
</reference>
<evidence type="ECO:0000256" key="3">
    <source>
        <dbReference type="ARBA" id="ARBA00022801"/>
    </source>
</evidence>
<comment type="similarity">
    <text evidence="6">Belongs to the peptidase M48 family.</text>
</comment>
<dbReference type="InterPro" id="IPR001915">
    <property type="entry name" value="Peptidase_M48"/>
</dbReference>
<dbReference type="GO" id="GO:0004222">
    <property type="term" value="F:metalloendopeptidase activity"/>
    <property type="evidence" value="ECO:0007669"/>
    <property type="project" value="InterPro"/>
</dbReference>
<keyword evidence="2" id="KW-0479">Metal-binding</keyword>
<dbReference type="OrthoDB" id="9810445at2"/>
<keyword evidence="7" id="KW-0732">Signal</keyword>
<organism evidence="9 10">
    <name type="scientific">Flavisolibacter ginsengisoli DSM 18119</name>
    <dbReference type="NCBI Taxonomy" id="1121884"/>
    <lineage>
        <taxon>Bacteria</taxon>
        <taxon>Pseudomonadati</taxon>
        <taxon>Bacteroidota</taxon>
        <taxon>Chitinophagia</taxon>
        <taxon>Chitinophagales</taxon>
        <taxon>Chitinophagaceae</taxon>
        <taxon>Flavisolibacter</taxon>
    </lineage>
</organism>
<evidence type="ECO:0000256" key="5">
    <source>
        <dbReference type="ARBA" id="ARBA00023049"/>
    </source>
</evidence>
<feature type="domain" description="Peptidase M48" evidence="8">
    <location>
        <begin position="102"/>
        <end position="268"/>
    </location>
</feature>
<dbReference type="GO" id="GO:0016020">
    <property type="term" value="C:membrane"/>
    <property type="evidence" value="ECO:0007669"/>
    <property type="project" value="TreeGrafter"/>
</dbReference>
<name>A0A1M4YDL7_9BACT</name>
<comment type="cofactor">
    <cofactor evidence="6">
        <name>Zn(2+)</name>
        <dbReference type="ChEBI" id="CHEBI:29105"/>
    </cofactor>
    <text evidence="6">Binds 1 zinc ion per subunit.</text>
</comment>
<protein>
    <submittedName>
        <fullName evidence="9">Peptidase family M48</fullName>
    </submittedName>
</protein>
<dbReference type="GO" id="GO:0046872">
    <property type="term" value="F:metal ion binding"/>
    <property type="evidence" value="ECO:0007669"/>
    <property type="project" value="UniProtKB-KW"/>
</dbReference>
<dbReference type="RefSeq" id="WP_072834885.1">
    <property type="nucleotide sequence ID" value="NZ_FQUU01000005.1"/>
</dbReference>
<gene>
    <name evidence="9" type="ORF">SAMN02745131_01686</name>
</gene>
<feature type="signal peptide" evidence="7">
    <location>
        <begin position="1"/>
        <end position="21"/>
    </location>
</feature>
<sequence>MIRYLVLFVALFQLMACDNLAQDTEKPVNKRAQTYSYSCIDSGVAAKPISRKLEKAGDLIRNLGVSRKSITDSVQTAYGLMFHQQMVQEGEFKMVNDAALKTKLTKVMNDLLSVREDPSHIQYAIYALKDTMINAFTFGGRIYVTSGMLEKCKGKDDLLYAIIGHEIGHSEMGHIKSTIQEMELSTKVFGEQTGATVFELKKFLTASFNQKNELEADYYGINLTNELGYDVCTAVSFWKEMASHENRYNELEDFFRTHPFSSLRAECLMNHIRTNFGKDCGLDKKQLLPQVVK</sequence>
<dbReference type="InterPro" id="IPR051156">
    <property type="entry name" value="Mito/Outer_Membr_Metalloprot"/>
</dbReference>
<keyword evidence="10" id="KW-1185">Reference proteome</keyword>
<feature type="chain" id="PRO_5012386543" evidence="7">
    <location>
        <begin position="22"/>
        <end position="293"/>
    </location>
</feature>
<keyword evidence="5 6" id="KW-0482">Metalloprotease</keyword>
<dbReference type="EMBL" id="FQUU01000005">
    <property type="protein sequence ID" value="SHF03850.1"/>
    <property type="molecule type" value="Genomic_DNA"/>
</dbReference>
<dbReference type="AlphaFoldDB" id="A0A1M4YDL7"/>
<keyword evidence="4 6" id="KW-0862">Zinc</keyword>
<dbReference type="PANTHER" id="PTHR22726:SF1">
    <property type="entry name" value="METALLOENDOPEPTIDASE OMA1, MITOCHONDRIAL"/>
    <property type="match status" value="1"/>
</dbReference>
<evidence type="ECO:0000256" key="2">
    <source>
        <dbReference type="ARBA" id="ARBA00022723"/>
    </source>
</evidence>
<dbReference type="Pfam" id="PF01435">
    <property type="entry name" value="Peptidase_M48"/>
    <property type="match status" value="1"/>
</dbReference>